<organism evidence="3 4">
    <name type="scientific">Tectimicrobiota bacterium</name>
    <dbReference type="NCBI Taxonomy" id="2528274"/>
    <lineage>
        <taxon>Bacteria</taxon>
        <taxon>Pseudomonadati</taxon>
        <taxon>Nitrospinota/Tectimicrobiota group</taxon>
        <taxon>Candidatus Tectimicrobiota</taxon>
    </lineage>
</organism>
<dbReference type="PANTHER" id="PTHR43156">
    <property type="entry name" value="STAGE II SPORULATION PROTEIN E-RELATED"/>
    <property type="match status" value="1"/>
</dbReference>
<evidence type="ECO:0000313" key="4">
    <source>
        <dbReference type="Proteomes" id="UP000782312"/>
    </source>
</evidence>
<dbReference type="Proteomes" id="UP000782312">
    <property type="component" value="Unassembled WGS sequence"/>
</dbReference>
<dbReference type="InterPro" id="IPR036457">
    <property type="entry name" value="PPM-type-like_dom_sf"/>
</dbReference>
<accession>A0A932MP11</accession>
<dbReference type="AlphaFoldDB" id="A0A932MP11"/>
<dbReference type="SMART" id="SM00065">
    <property type="entry name" value="GAF"/>
    <property type="match status" value="1"/>
</dbReference>
<dbReference type="Gene3D" id="3.60.40.10">
    <property type="entry name" value="PPM-type phosphatase domain"/>
    <property type="match status" value="1"/>
</dbReference>
<dbReference type="PANTHER" id="PTHR43156:SF2">
    <property type="entry name" value="STAGE II SPORULATION PROTEIN E"/>
    <property type="match status" value="1"/>
</dbReference>
<evidence type="ECO:0000259" key="2">
    <source>
        <dbReference type="PROSITE" id="PS51746"/>
    </source>
</evidence>
<dbReference type="EMBL" id="JACPUR010000009">
    <property type="protein sequence ID" value="MBI3126701.1"/>
    <property type="molecule type" value="Genomic_DNA"/>
</dbReference>
<dbReference type="InterPro" id="IPR003018">
    <property type="entry name" value="GAF"/>
</dbReference>
<dbReference type="SMART" id="SM00331">
    <property type="entry name" value="PP2C_SIG"/>
    <property type="match status" value="1"/>
</dbReference>
<dbReference type="InterPro" id="IPR001932">
    <property type="entry name" value="PPM-type_phosphatase-like_dom"/>
</dbReference>
<dbReference type="InterPro" id="IPR029016">
    <property type="entry name" value="GAF-like_dom_sf"/>
</dbReference>
<dbReference type="Pfam" id="PF07228">
    <property type="entry name" value="SpoIIE"/>
    <property type="match status" value="1"/>
</dbReference>
<proteinExistence type="predicted"/>
<protein>
    <submittedName>
        <fullName evidence="3">SpoIIE family protein phosphatase</fullName>
    </submittedName>
</protein>
<reference evidence="3" key="1">
    <citation type="submission" date="2020-07" db="EMBL/GenBank/DDBJ databases">
        <title>Huge and variable diversity of episymbiotic CPR bacteria and DPANN archaea in groundwater ecosystems.</title>
        <authorList>
            <person name="He C.Y."/>
            <person name="Keren R."/>
            <person name="Whittaker M."/>
            <person name="Farag I.F."/>
            <person name="Doudna J."/>
            <person name="Cate J.H.D."/>
            <person name="Banfield J.F."/>
        </authorList>
    </citation>
    <scope>NUCLEOTIDE SEQUENCE</scope>
    <source>
        <strain evidence="3">NC_groundwater_763_Ag_S-0.2um_68_21</strain>
    </source>
</reference>
<dbReference type="SUPFAM" id="SSF55781">
    <property type="entry name" value="GAF domain-like"/>
    <property type="match status" value="1"/>
</dbReference>
<evidence type="ECO:0000313" key="3">
    <source>
        <dbReference type="EMBL" id="MBI3126701.1"/>
    </source>
</evidence>
<dbReference type="PROSITE" id="PS51746">
    <property type="entry name" value="PPM_2"/>
    <property type="match status" value="1"/>
</dbReference>
<dbReference type="Pfam" id="PF13185">
    <property type="entry name" value="GAF_2"/>
    <property type="match status" value="1"/>
</dbReference>
<name>A0A932MP11_UNCTE</name>
<gene>
    <name evidence="3" type="ORF">HYZ11_03755</name>
</gene>
<feature type="domain" description="PPM-type phosphatase" evidence="2">
    <location>
        <begin position="214"/>
        <end position="428"/>
    </location>
</feature>
<dbReference type="Gene3D" id="3.30.450.40">
    <property type="match status" value="1"/>
</dbReference>
<comment type="caution">
    <text evidence="3">The sequence shown here is derived from an EMBL/GenBank/DDBJ whole genome shotgun (WGS) entry which is preliminary data.</text>
</comment>
<dbReference type="SUPFAM" id="SSF81606">
    <property type="entry name" value="PP2C-like"/>
    <property type="match status" value="1"/>
</dbReference>
<keyword evidence="1" id="KW-0378">Hydrolase</keyword>
<sequence length="429" mass="46217">MDDAASELAERLALLEQEVRQLRRVQECTAALMSSLDLSETLDTILRTALDVAGARQGSVLLYEPDRKHLRIANAVGLREETVAETRVPDGEGISGRVARTGEPLLVENIARDPRFAERRARAERSRSFACLPLAYRGRVLGVMNLSHPKGRTPFGKRLLPLLTSLAHQAAVAIVHAEMHRSLVEKERMEQQFELARAIQESFIPPVLHLTGGGFEFSGRSESARAVGGDFYDVRELADGRLAFYLGDVSGKGVGAALYMARLLSDLHHLIVADPDPRAVLGALNESLIKRSRRGMFVTMLYGLTAPREGVLHLASAGHLPPLVRRADGSAGPLGVAASTPLGIASPAAYEATGVELLAGEVLLLCSDGVTEAQGPSGAEYSAGRLALDLEKAGRSADSAVDFLFRRIRDFRDGGPPRDDVTLLAVRAQ</sequence>
<evidence type="ECO:0000256" key="1">
    <source>
        <dbReference type="ARBA" id="ARBA00022801"/>
    </source>
</evidence>
<dbReference type="InterPro" id="IPR052016">
    <property type="entry name" value="Bact_Sigma-Reg"/>
</dbReference>
<dbReference type="GO" id="GO:0016791">
    <property type="term" value="F:phosphatase activity"/>
    <property type="evidence" value="ECO:0007669"/>
    <property type="project" value="TreeGrafter"/>
</dbReference>